<accession>A0ABP0LYP4</accession>
<organism evidence="3 4">
    <name type="scientific">Durusdinium trenchii</name>
    <dbReference type="NCBI Taxonomy" id="1381693"/>
    <lineage>
        <taxon>Eukaryota</taxon>
        <taxon>Sar</taxon>
        <taxon>Alveolata</taxon>
        <taxon>Dinophyceae</taxon>
        <taxon>Suessiales</taxon>
        <taxon>Symbiodiniaceae</taxon>
        <taxon>Durusdinium</taxon>
    </lineage>
</organism>
<dbReference type="CDD" id="cd09159">
    <property type="entry name" value="PLDc_ybhO_like_2"/>
    <property type="match status" value="1"/>
</dbReference>
<evidence type="ECO:0000259" key="2">
    <source>
        <dbReference type="PROSITE" id="PS50035"/>
    </source>
</evidence>
<protein>
    <submittedName>
        <fullName evidence="3">Cardiolipin synthase A (CL synthase)</fullName>
    </submittedName>
</protein>
<sequence length="476" mass="54857">VLLECGNAVEALHNGEQGFPAMHRAIENAQREVLFEMYWIDSDKAGWSFALRLIEAAARGVTVRVVYDAFGSIDAEPAMFEAMREAGCEVLEYNPIPPWRHKFRPDRIYRRDHRKMLVVDRHVAFNGGMNICDHWLPREEGGDNWRDVIVRVEGPAARAYAGIFERLVGPLRDGDDDRGPVVQPTSDLPWFGKTLFNWRKVRDTVVASVDKGTDSFNMTLLQRLSVLPADTLLLRPFRLPQGQGPQAPKPSTSPSDAWWSAQGRLRLHLGRSKRSSAARLLFEQLENRWQKVGSNVQVITNDAFIERNTIRRGYLRAINAAQSQVTIINSYFVPCQSIRRALYRAADRGVRVRVIVPGDKTDLRSVRFATHAIYDRMLRHGIELYEWLPTVLHSKVCVIDKQVSTVGTYNMDFRSWYYNLELVTIVHDASFAADLERRIDQDIALHCERIDPLVWEARPFLNRLSERFFYLFRHHM</sequence>
<feature type="domain" description="PLD phosphodiesterase" evidence="2">
    <location>
        <begin position="388"/>
        <end position="415"/>
    </location>
</feature>
<dbReference type="PANTHER" id="PTHR21248:SF23">
    <property type="entry name" value="CARDIOLIPIN SYNTHASE B"/>
    <property type="match status" value="1"/>
</dbReference>
<dbReference type="SMART" id="SM00155">
    <property type="entry name" value="PLDc"/>
    <property type="match status" value="2"/>
</dbReference>
<dbReference type="PANTHER" id="PTHR21248">
    <property type="entry name" value="CARDIOLIPIN SYNTHASE"/>
    <property type="match status" value="1"/>
</dbReference>
<comment type="caution">
    <text evidence="3">The sequence shown here is derived from an EMBL/GenBank/DDBJ whole genome shotgun (WGS) entry which is preliminary data.</text>
</comment>
<proteinExistence type="predicted"/>
<reference evidence="3 4" key="1">
    <citation type="submission" date="2024-02" db="EMBL/GenBank/DDBJ databases">
        <authorList>
            <person name="Chen Y."/>
            <person name="Shah S."/>
            <person name="Dougan E. K."/>
            <person name="Thang M."/>
            <person name="Chan C."/>
        </authorList>
    </citation>
    <scope>NUCLEOTIDE SEQUENCE [LARGE SCALE GENOMIC DNA]</scope>
</reference>
<dbReference type="Pfam" id="PF13091">
    <property type="entry name" value="PLDc_2"/>
    <property type="match status" value="2"/>
</dbReference>
<dbReference type="InterPro" id="IPR001736">
    <property type="entry name" value="PLipase_D/transphosphatidylase"/>
</dbReference>
<gene>
    <name evidence="3" type="ORF">SCF082_LOCUS25033</name>
</gene>
<dbReference type="Proteomes" id="UP001642464">
    <property type="component" value="Unassembled WGS sequence"/>
</dbReference>
<dbReference type="SUPFAM" id="SSF56024">
    <property type="entry name" value="Phospholipase D/nuclease"/>
    <property type="match status" value="2"/>
</dbReference>
<feature type="domain" description="PLD phosphodiesterase" evidence="2">
    <location>
        <begin position="108"/>
        <end position="135"/>
    </location>
</feature>
<dbReference type="EMBL" id="CAXAMM010018670">
    <property type="protein sequence ID" value="CAK9043923.1"/>
    <property type="molecule type" value="Genomic_DNA"/>
</dbReference>
<feature type="non-terminal residue" evidence="3">
    <location>
        <position position="1"/>
    </location>
</feature>
<name>A0ABP0LYP4_9DINO</name>
<evidence type="ECO:0000256" key="1">
    <source>
        <dbReference type="SAM" id="MobiDB-lite"/>
    </source>
</evidence>
<evidence type="ECO:0000313" key="3">
    <source>
        <dbReference type="EMBL" id="CAK9043923.1"/>
    </source>
</evidence>
<dbReference type="Gene3D" id="3.30.870.10">
    <property type="entry name" value="Endonuclease Chain A"/>
    <property type="match status" value="2"/>
</dbReference>
<evidence type="ECO:0000313" key="4">
    <source>
        <dbReference type="Proteomes" id="UP001642464"/>
    </source>
</evidence>
<dbReference type="PROSITE" id="PS50035">
    <property type="entry name" value="PLD"/>
    <property type="match status" value="2"/>
</dbReference>
<feature type="region of interest" description="Disordered" evidence="1">
    <location>
        <begin position="238"/>
        <end position="257"/>
    </location>
</feature>
<dbReference type="CDD" id="cd09110">
    <property type="entry name" value="PLDc_CLS_1"/>
    <property type="match status" value="1"/>
</dbReference>
<dbReference type="InterPro" id="IPR025202">
    <property type="entry name" value="PLD-like_dom"/>
</dbReference>
<keyword evidence="4" id="KW-1185">Reference proteome</keyword>